<reference evidence="5 6" key="1">
    <citation type="journal article" date="2021" name="Comput. Struct. Biotechnol. J.">
        <title>De novo genome assembly of the potent medicinal plant Rehmannia glutinosa using nanopore technology.</title>
        <authorList>
            <person name="Ma L."/>
            <person name="Dong C."/>
            <person name="Song C."/>
            <person name="Wang X."/>
            <person name="Zheng X."/>
            <person name="Niu Y."/>
            <person name="Chen S."/>
            <person name="Feng W."/>
        </authorList>
    </citation>
    <scope>NUCLEOTIDE SEQUENCE [LARGE SCALE GENOMIC DNA]</scope>
    <source>
        <strain evidence="5">DH-2019</strain>
    </source>
</reference>
<comment type="caution">
    <text evidence="5">The sequence shown here is derived from an EMBL/GenBank/DDBJ whole genome shotgun (WGS) entry which is preliminary data.</text>
</comment>
<feature type="domain" description="Zinc knuckle CX2CX4HX4C" evidence="4">
    <location>
        <begin position="191"/>
        <end position="221"/>
    </location>
</feature>
<dbReference type="InterPro" id="IPR025558">
    <property type="entry name" value="DUF4283"/>
</dbReference>
<dbReference type="Proteomes" id="UP001318860">
    <property type="component" value="Unassembled WGS sequence"/>
</dbReference>
<evidence type="ECO:0000313" key="6">
    <source>
        <dbReference type="Proteomes" id="UP001318860"/>
    </source>
</evidence>
<name>A0ABR0U1J5_REHGL</name>
<evidence type="ECO:0008006" key="7">
    <source>
        <dbReference type="Google" id="ProtNLM"/>
    </source>
</evidence>
<evidence type="ECO:0000256" key="1">
    <source>
        <dbReference type="SAM" id="MobiDB-lite"/>
    </source>
</evidence>
<evidence type="ECO:0000259" key="4">
    <source>
        <dbReference type="Pfam" id="PF14392"/>
    </source>
</evidence>
<dbReference type="InterPro" id="IPR040256">
    <property type="entry name" value="At4g02000-like"/>
</dbReference>
<dbReference type="EMBL" id="JABTTQ020003506">
    <property type="protein sequence ID" value="KAK6116051.1"/>
    <property type="molecule type" value="Genomic_DNA"/>
</dbReference>
<dbReference type="InterPro" id="IPR026960">
    <property type="entry name" value="RVT-Znf"/>
</dbReference>
<protein>
    <recommendedName>
        <fullName evidence="7">CCHC-type domain-containing protein</fullName>
    </recommendedName>
</protein>
<dbReference type="Pfam" id="PF14392">
    <property type="entry name" value="zf-CCHC_4"/>
    <property type="match status" value="1"/>
</dbReference>
<accession>A0ABR0U1J5</accession>
<keyword evidence="6" id="KW-1185">Reference proteome</keyword>
<feature type="compositionally biased region" description="Polar residues" evidence="1">
    <location>
        <begin position="349"/>
        <end position="379"/>
    </location>
</feature>
<gene>
    <name evidence="5" type="ORF">DH2020_008320</name>
</gene>
<feature type="domain" description="DUF4283" evidence="3">
    <location>
        <begin position="33"/>
        <end position="116"/>
    </location>
</feature>
<dbReference type="PANTHER" id="PTHR31286:SF178">
    <property type="entry name" value="DUF4283 DOMAIN-CONTAINING PROTEIN"/>
    <property type="match status" value="1"/>
</dbReference>
<feature type="compositionally biased region" description="Low complexity" evidence="1">
    <location>
        <begin position="263"/>
        <end position="274"/>
    </location>
</feature>
<evidence type="ECO:0000259" key="3">
    <source>
        <dbReference type="Pfam" id="PF14111"/>
    </source>
</evidence>
<dbReference type="InterPro" id="IPR025836">
    <property type="entry name" value="Zn_knuckle_CX2CX4HX4C"/>
</dbReference>
<organism evidence="5 6">
    <name type="scientific">Rehmannia glutinosa</name>
    <name type="common">Chinese foxglove</name>
    <dbReference type="NCBI Taxonomy" id="99300"/>
    <lineage>
        <taxon>Eukaryota</taxon>
        <taxon>Viridiplantae</taxon>
        <taxon>Streptophyta</taxon>
        <taxon>Embryophyta</taxon>
        <taxon>Tracheophyta</taxon>
        <taxon>Spermatophyta</taxon>
        <taxon>Magnoliopsida</taxon>
        <taxon>eudicotyledons</taxon>
        <taxon>Gunneridae</taxon>
        <taxon>Pentapetalae</taxon>
        <taxon>asterids</taxon>
        <taxon>lamiids</taxon>
        <taxon>Lamiales</taxon>
        <taxon>Orobanchaceae</taxon>
        <taxon>Rehmannieae</taxon>
        <taxon>Rehmannia</taxon>
    </lineage>
</organism>
<evidence type="ECO:0000259" key="2">
    <source>
        <dbReference type="Pfam" id="PF13966"/>
    </source>
</evidence>
<feature type="region of interest" description="Disordered" evidence="1">
    <location>
        <begin position="261"/>
        <end position="289"/>
    </location>
</feature>
<dbReference type="Pfam" id="PF13966">
    <property type="entry name" value="zf-RVT"/>
    <property type="match status" value="1"/>
</dbReference>
<evidence type="ECO:0000313" key="5">
    <source>
        <dbReference type="EMBL" id="KAK6116051.1"/>
    </source>
</evidence>
<feature type="region of interest" description="Disordered" evidence="1">
    <location>
        <begin position="345"/>
        <end position="389"/>
    </location>
</feature>
<dbReference type="PANTHER" id="PTHR31286">
    <property type="entry name" value="GLYCINE-RICH CELL WALL STRUCTURAL PROTEIN 1.8-LIKE"/>
    <property type="match status" value="1"/>
</dbReference>
<proteinExistence type="predicted"/>
<feature type="domain" description="Reverse transcriptase zinc-binding" evidence="2">
    <location>
        <begin position="585"/>
        <end position="683"/>
    </location>
</feature>
<sequence>MAQELTKKLQGFTLSAAERKGIELEERDVEGSKEECIRSLFGKVLGNKKVNSTGLKNTMNGIWPIDEPCALREIGFNKFQFIFQSQVDKKRVIQGKLWSFDNQFLVMREWKEGVDMKRENFSFIDMWIQVWELPTHWISSEVGLKIGRLFPATKDVFIPETGSIKGRYLKIKVSVEIEKSLLRGTTLTLKGETHWVSFKYENLIGCCFYCGWIGHHERMCEERKFDIQNNNLREGRYGDWLKAEDLSGGFRSGRNIQTKAQLSPSKSTACSSSSEKIGSAGNKTRQVGENPSPIIAAVNSDSLSQSTKNGICSNYKRQEVGRSAIIISPEEVGNQLKKVEYHGQKTETENPLNDISNQSSSKGGQISTESTSRGKTWSRQVGRGIGRGRGKKIVGKENCIIGEKRNCDQIQSGRRLGGDLAEEGVMSKKMRTETNNKVKSCRIELLKWSCSKKLNSATQIEHLNSSLASLKNLDGDRDWDQWNSLKNELNQAYSREEVGDGQNIMIWQHPWLPKLNGFTPRCFDPTAPCPKFVCDLFNEDGVSWNKVLVNKVFSSEDAGIIHQIPIPNPKQNDKWKWHFENKGFFTVKSAYQHLIREKLATLDQAESSDGRAKKLRVWDGIWKLKVQQKLKFFMWKCCHGILPVKTNILKKGINQDTICQLCGMEEETMEHLFFECGRARTIWKIAPVSWERPFQKNIHFFDWWHNLCCLDGGENNNFRIELTTYILWWMWKTRNLWTFQQT</sequence>
<dbReference type="Pfam" id="PF14111">
    <property type="entry name" value="DUF4283"/>
    <property type="match status" value="1"/>
</dbReference>